<feature type="compositionally biased region" description="Polar residues" evidence="2">
    <location>
        <begin position="305"/>
        <end position="317"/>
    </location>
</feature>
<feature type="region of interest" description="Disordered" evidence="2">
    <location>
        <begin position="376"/>
        <end position="395"/>
    </location>
</feature>
<protein>
    <recommendedName>
        <fullName evidence="5">WPP domain-interacting protein 2</fullName>
    </recommendedName>
</protein>
<evidence type="ECO:0008006" key="5">
    <source>
        <dbReference type="Google" id="ProtNLM"/>
    </source>
</evidence>
<evidence type="ECO:0000313" key="3">
    <source>
        <dbReference type="EMBL" id="OWM85949.1"/>
    </source>
</evidence>
<accession>A0A218XMP9</accession>
<reference evidence="4" key="1">
    <citation type="journal article" date="2017" name="Plant J.">
        <title>The pomegranate (Punica granatum L.) genome and the genomics of punicalagin biosynthesis.</title>
        <authorList>
            <person name="Qin G."/>
            <person name="Xu C."/>
            <person name="Ming R."/>
            <person name="Tang H."/>
            <person name="Guyot R."/>
            <person name="Kramer E.M."/>
            <person name="Hu Y."/>
            <person name="Yi X."/>
            <person name="Qi Y."/>
            <person name="Xu X."/>
            <person name="Gao Z."/>
            <person name="Pan H."/>
            <person name="Jian J."/>
            <person name="Tian Y."/>
            <person name="Yue Z."/>
            <person name="Xu Y."/>
        </authorList>
    </citation>
    <scope>NUCLEOTIDE SEQUENCE [LARGE SCALE GENOMIC DNA]</scope>
    <source>
        <strain evidence="4">cv. Dabenzi</strain>
    </source>
</reference>
<keyword evidence="1" id="KW-0175">Coiled coil</keyword>
<name>A0A218XMP9_PUNGR</name>
<feature type="region of interest" description="Disordered" evidence="2">
    <location>
        <begin position="1"/>
        <end position="97"/>
    </location>
</feature>
<dbReference type="AlphaFoldDB" id="A0A218XMP9"/>
<feature type="coiled-coil region" evidence="1">
    <location>
        <begin position="406"/>
        <end position="447"/>
    </location>
</feature>
<evidence type="ECO:0000256" key="1">
    <source>
        <dbReference type="SAM" id="Coils"/>
    </source>
</evidence>
<feature type="region of interest" description="Disordered" evidence="2">
    <location>
        <begin position="129"/>
        <end position="163"/>
    </location>
</feature>
<feature type="compositionally biased region" description="Polar residues" evidence="2">
    <location>
        <begin position="27"/>
        <end position="37"/>
    </location>
</feature>
<comment type="caution">
    <text evidence="3">The sequence shown here is derived from an EMBL/GenBank/DDBJ whole genome shotgun (WGS) entry which is preliminary data.</text>
</comment>
<feature type="compositionally biased region" description="Polar residues" evidence="2">
    <location>
        <begin position="268"/>
        <end position="283"/>
    </location>
</feature>
<gene>
    <name evidence="3" type="ORF">CDL15_Pgr012199</name>
</gene>
<feature type="region of interest" description="Disordered" evidence="2">
    <location>
        <begin position="176"/>
        <end position="352"/>
    </location>
</feature>
<evidence type="ECO:0000313" key="4">
    <source>
        <dbReference type="Proteomes" id="UP000197138"/>
    </source>
</evidence>
<feature type="region of interest" description="Disordered" evidence="2">
    <location>
        <begin position="103"/>
        <end position="122"/>
    </location>
</feature>
<evidence type="ECO:0000256" key="2">
    <source>
        <dbReference type="SAM" id="MobiDB-lite"/>
    </source>
</evidence>
<dbReference type="Proteomes" id="UP000197138">
    <property type="component" value="Unassembled WGS sequence"/>
</dbReference>
<feature type="compositionally biased region" description="Low complexity" evidence="2">
    <location>
        <begin position="151"/>
        <end position="163"/>
    </location>
</feature>
<dbReference type="EMBL" id="MTKT01001111">
    <property type="protein sequence ID" value="OWM85949.1"/>
    <property type="molecule type" value="Genomic_DNA"/>
</dbReference>
<organism evidence="3 4">
    <name type="scientific">Punica granatum</name>
    <name type="common">Pomegranate</name>
    <dbReference type="NCBI Taxonomy" id="22663"/>
    <lineage>
        <taxon>Eukaryota</taxon>
        <taxon>Viridiplantae</taxon>
        <taxon>Streptophyta</taxon>
        <taxon>Embryophyta</taxon>
        <taxon>Tracheophyta</taxon>
        <taxon>Spermatophyta</taxon>
        <taxon>Magnoliopsida</taxon>
        <taxon>eudicotyledons</taxon>
        <taxon>Gunneridae</taxon>
        <taxon>Pentapetalae</taxon>
        <taxon>rosids</taxon>
        <taxon>malvids</taxon>
        <taxon>Myrtales</taxon>
        <taxon>Lythraceae</taxon>
        <taxon>Punica</taxon>
    </lineage>
</organism>
<feature type="compositionally biased region" description="Basic and acidic residues" evidence="2">
    <location>
        <begin position="333"/>
        <end position="352"/>
    </location>
</feature>
<proteinExistence type="predicted"/>
<feature type="compositionally biased region" description="Basic and acidic residues" evidence="2">
    <location>
        <begin position="236"/>
        <end position="264"/>
    </location>
</feature>
<dbReference type="PANTHER" id="PTHR34562:SF8">
    <property type="entry name" value="WPP DOMAIN-INTERACTING PROTEIN 1"/>
    <property type="match status" value="1"/>
</dbReference>
<dbReference type="InterPro" id="IPR044696">
    <property type="entry name" value="WIP1/2/3"/>
</dbReference>
<dbReference type="PANTHER" id="PTHR34562">
    <property type="entry name" value="WPP DOMAIN-INTERACTING PROTEIN 2"/>
    <property type="match status" value="1"/>
</dbReference>
<sequence>MDLGSQCSVHESVEENELTPERVPQADHNTATSNCSGSYKEKLSSGNECATPAAGNEILPDSTAGKDSKAGEPVNSPPCTAKSPDGVTPPTAKGYGLKKWRRIRRDFQKDPNATADSNKALKRVLPAPANPSKIFHNSEALVGSTSGMRYDGSADGSAARSSSLNSRFAAVPTFVAGADSDNSEDRSSKSSTAASFPKFKSELPSGSGHALEKNRIKNVIGKISSGSAKGAQQGKGRVESSKKQRGERIKIEKENSHSSVESDSRSSNFVFTQANFSATSNGKKSGIYDGECSDDAEECGPQFSEEVQTAYSKQNSGDYDDRSQDDSVAEMPWKAEKEKRENHHSSVDRDPLVESILSLQSVQESLERELQKFADIGKEPGSPPSANGSSPQHEQLDPELINQIPSSFLEIQMLTLTENIKNLEAKLEEARATVQAKEAQVSELEAALNLSKLPKEEPGSGEAESEIEGLFRQKIEAEIEYLAITRTIQKLRVEEQQSLADIQSNMITKLGKVEAKATELKKQAEEEAYKNLVSADLKGVDEVLTFQNRACKASFFLILQLVLLLVVDPYFSSYSSLSISGDTDQLIDDPIIFLQLRGGAQARATVSANPSIALVLGGLNRPPSPILVHSQDALLLSILIAVEVIFDMDGLRGTESCRVIDRAKGAMEEDEKMKLFWKRN</sequence>